<dbReference type="Proteomes" id="UP000446866">
    <property type="component" value="Unassembled WGS sequence"/>
</dbReference>
<organism evidence="1 2">
    <name type="scientific">Anaerotruncus colihominis</name>
    <dbReference type="NCBI Taxonomy" id="169435"/>
    <lineage>
        <taxon>Bacteria</taxon>
        <taxon>Bacillati</taxon>
        <taxon>Bacillota</taxon>
        <taxon>Clostridia</taxon>
        <taxon>Eubacteriales</taxon>
        <taxon>Oscillospiraceae</taxon>
        <taxon>Anaerotruncus</taxon>
    </lineage>
</organism>
<evidence type="ECO:0000313" key="1">
    <source>
        <dbReference type="EMBL" id="NBH62159.1"/>
    </source>
</evidence>
<keyword evidence="2" id="KW-1185">Reference proteome</keyword>
<dbReference type="EMBL" id="QXWK01000020">
    <property type="protein sequence ID" value="NBH62159.1"/>
    <property type="molecule type" value="Genomic_DNA"/>
</dbReference>
<dbReference type="AlphaFoldDB" id="A0A845QJV5"/>
<accession>A0A845QJV5</accession>
<gene>
    <name evidence="1" type="ORF">D0435_10890</name>
</gene>
<proteinExistence type="predicted"/>
<name>A0A845QJV5_9FIRM</name>
<protein>
    <submittedName>
        <fullName evidence="1">Uncharacterized protein</fullName>
    </submittedName>
</protein>
<reference evidence="1 2" key="1">
    <citation type="submission" date="2018-08" db="EMBL/GenBank/DDBJ databases">
        <title>Murine metabolic-syndrome-specific gut microbial biobank.</title>
        <authorList>
            <person name="Liu C."/>
        </authorList>
    </citation>
    <scope>NUCLEOTIDE SEQUENCE [LARGE SCALE GENOMIC DNA]</scope>
    <source>
        <strain evidence="1 2">28</strain>
    </source>
</reference>
<comment type="caution">
    <text evidence="1">The sequence shown here is derived from an EMBL/GenBank/DDBJ whole genome shotgun (WGS) entry which is preliminary data.</text>
</comment>
<evidence type="ECO:0000313" key="2">
    <source>
        <dbReference type="Proteomes" id="UP000446866"/>
    </source>
</evidence>
<sequence length="72" mass="8401">MNQVKDKIQSLLKEGYKIVGNGPIEEIAQDYSGRVSSEQSFAIIFECKGRPREFVKIPQEYRKYILDYIKTL</sequence>
<dbReference type="RefSeq" id="WP_160202447.1">
    <property type="nucleotide sequence ID" value="NZ_QXWK01000020.1"/>
</dbReference>